<gene>
    <name evidence="3" type="ORF">FIBSPDRAFT_752948</name>
    <name evidence="2" type="ORF">FIBSPDRAFT_760672</name>
</gene>
<dbReference type="PANTHER" id="PTHR31118">
    <property type="entry name" value="CYCLASE-LIKE PROTEIN 2"/>
    <property type="match status" value="1"/>
</dbReference>
<reference evidence="3 4" key="1">
    <citation type="journal article" date="2016" name="Mol. Biol. Evol.">
        <title>Comparative Genomics of Early-Diverging Mushroom-Forming Fungi Provides Insights into the Origins of Lignocellulose Decay Capabilities.</title>
        <authorList>
            <person name="Nagy L.G."/>
            <person name="Riley R."/>
            <person name="Tritt A."/>
            <person name="Adam C."/>
            <person name="Daum C."/>
            <person name="Floudas D."/>
            <person name="Sun H."/>
            <person name="Yadav J.S."/>
            <person name="Pangilinan J."/>
            <person name="Larsson K.H."/>
            <person name="Matsuura K."/>
            <person name="Barry K."/>
            <person name="Labutti K."/>
            <person name="Kuo R."/>
            <person name="Ohm R.A."/>
            <person name="Bhattacharya S.S."/>
            <person name="Shirouzu T."/>
            <person name="Yoshinaga Y."/>
            <person name="Martin F.M."/>
            <person name="Grigoriev I.V."/>
            <person name="Hibbett D.S."/>
        </authorList>
    </citation>
    <scope>NUCLEOTIDE SEQUENCE [LARGE SCALE GENOMIC DNA]</scope>
    <source>
        <strain evidence="3 4">CBS 109695</strain>
    </source>
</reference>
<dbReference type="InterPro" id="IPR037175">
    <property type="entry name" value="KFase_sf"/>
</dbReference>
<evidence type="ECO:0000313" key="3">
    <source>
        <dbReference type="EMBL" id="KZP13711.1"/>
    </source>
</evidence>
<dbReference type="Pfam" id="PF04199">
    <property type="entry name" value="Cyclase"/>
    <property type="match status" value="1"/>
</dbReference>
<evidence type="ECO:0000313" key="2">
    <source>
        <dbReference type="EMBL" id="KZP08947.1"/>
    </source>
</evidence>
<evidence type="ECO:0000256" key="1">
    <source>
        <dbReference type="ARBA" id="ARBA00007865"/>
    </source>
</evidence>
<dbReference type="EMBL" id="KV417711">
    <property type="protein sequence ID" value="KZP08947.1"/>
    <property type="molecule type" value="Genomic_DNA"/>
</dbReference>
<comment type="similarity">
    <text evidence="1">Belongs to the Cyclase 1 superfamily.</text>
</comment>
<dbReference type="InterPro" id="IPR007325">
    <property type="entry name" value="KFase/CYL"/>
</dbReference>
<dbReference type="EMBL" id="KV417628">
    <property type="protein sequence ID" value="KZP13711.1"/>
    <property type="molecule type" value="Genomic_DNA"/>
</dbReference>
<accession>A0A166CJ96</accession>
<dbReference type="GO" id="GO:0004061">
    <property type="term" value="F:arylformamidase activity"/>
    <property type="evidence" value="ECO:0007669"/>
    <property type="project" value="InterPro"/>
</dbReference>
<name>A0A166CJ96_9AGAM</name>
<dbReference type="SUPFAM" id="SSF102198">
    <property type="entry name" value="Putative cyclase"/>
    <property type="match status" value="1"/>
</dbReference>
<proteinExistence type="inferred from homology"/>
<sequence>MSSTAIFDLSQSLESDMQIYPGDNIFSCTPTLNISDHGCSVHLMSLGSHTGTHVDAPYHFFPDGKKIDEIPLSTFIGPALVIDLIFKNARDTIRWEDLESYADRMREGVILLLCTGWSSHWKTPKYYDHPFLERQAAERIMLSGIRVLGIDALSPDETRLDGSVGALGWAAHDVILGGGGVIAENLTNLGTILGKDAIVSLIPLNIRGCDGSPVRAYASVNAG</sequence>
<dbReference type="Proteomes" id="UP000076532">
    <property type="component" value="Unassembled WGS sequence"/>
</dbReference>
<dbReference type="AlphaFoldDB" id="A0A166CJ96"/>
<organism evidence="3 4">
    <name type="scientific">Athelia psychrophila</name>
    <dbReference type="NCBI Taxonomy" id="1759441"/>
    <lineage>
        <taxon>Eukaryota</taxon>
        <taxon>Fungi</taxon>
        <taxon>Dikarya</taxon>
        <taxon>Basidiomycota</taxon>
        <taxon>Agaricomycotina</taxon>
        <taxon>Agaricomycetes</taxon>
        <taxon>Agaricomycetidae</taxon>
        <taxon>Atheliales</taxon>
        <taxon>Atheliaceae</taxon>
        <taxon>Athelia</taxon>
    </lineage>
</organism>
<dbReference type="PANTHER" id="PTHR31118:SF12">
    <property type="entry name" value="CYCLASE-LIKE PROTEIN 2"/>
    <property type="match status" value="1"/>
</dbReference>
<keyword evidence="4" id="KW-1185">Reference proteome</keyword>
<dbReference type="Gene3D" id="3.50.30.50">
    <property type="entry name" value="Putative cyclase"/>
    <property type="match status" value="1"/>
</dbReference>
<protein>
    <submittedName>
        <fullName evidence="3">Cyclase</fullName>
    </submittedName>
</protein>
<dbReference type="STRING" id="436010.A0A166CJ96"/>
<dbReference type="GO" id="GO:0019441">
    <property type="term" value="P:L-tryptophan catabolic process to kynurenine"/>
    <property type="evidence" value="ECO:0007669"/>
    <property type="project" value="InterPro"/>
</dbReference>
<evidence type="ECO:0000313" key="4">
    <source>
        <dbReference type="Proteomes" id="UP000076532"/>
    </source>
</evidence>
<dbReference type="OrthoDB" id="7108654at2759"/>